<evidence type="ECO:0000313" key="4">
    <source>
        <dbReference type="EMBL" id="OAE19032.1"/>
    </source>
</evidence>
<dbReference type="EMBL" id="LVLJ01003949">
    <property type="protein sequence ID" value="OAE19032.1"/>
    <property type="molecule type" value="Genomic_DNA"/>
</dbReference>
<evidence type="ECO:0000259" key="3">
    <source>
        <dbReference type="PROSITE" id="PS51253"/>
    </source>
</evidence>
<name>A0A176VF80_MARPO</name>
<dbReference type="GO" id="GO:0005634">
    <property type="term" value="C:nucleus"/>
    <property type="evidence" value="ECO:0007669"/>
    <property type="project" value="TreeGrafter"/>
</dbReference>
<dbReference type="Gene3D" id="1.10.10.60">
    <property type="entry name" value="Homeodomain-like"/>
    <property type="match status" value="1"/>
</dbReference>
<sequence>MLYKLYPDHDRNFKFSNGWMEVFKKRHNIRSHQRFGDSGSVNKQIIDESIPRLRETLDKFEWKDIYNMDETGFFFPDGVLLILDNCSAHISVDEVHEQITLCNTTILYLPPNTTSKIKHCDKGINRNFKAYYRCSFNCLLLQRLDDKVEQPEKIDVLQAIQMFRYPNPTDIRNLLNYSAEDKVAYVPDVDDVINDQLSNVADDGGNADDHSQEYPSINPTEA</sequence>
<proteinExistence type="predicted"/>
<keyword evidence="5" id="KW-1185">Reference proteome</keyword>
<feature type="compositionally biased region" description="Polar residues" evidence="2">
    <location>
        <begin position="213"/>
        <end position="222"/>
    </location>
</feature>
<organism evidence="4 5">
    <name type="scientific">Marchantia polymorpha subsp. ruderalis</name>
    <dbReference type="NCBI Taxonomy" id="1480154"/>
    <lineage>
        <taxon>Eukaryota</taxon>
        <taxon>Viridiplantae</taxon>
        <taxon>Streptophyta</taxon>
        <taxon>Embryophyta</taxon>
        <taxon>Marchantiophyta</taxon>
        <taxon>Marchantiopsida</taxon>
        <taxon>Marchantiidae</taxon>
        <taxon>Marchantiales</taxon>
        <taxon>Marchantiaceae</taxon>
        <taxon>Marchantia</taxon>
    </lineage>
</organism>
<feature type="region of interest" description="Disordered" evidence="2">
    <location>
        <begin position="200"/>
        <end position="222"/>
    </location>
</feature>
<feature type="domain" description="HTH CENPB-type" evidence="3">
    <location>
        <begin position="1"/>
        <end position="33"/>
    </location>
</feature>
<evidence type="ECO:0000313" key="5">
    <source>
        <dbReference type="Proteomes" id="UP000077202"/>
    </source>
</evidence>
<dbReference type="AlphaFoldDB" id="A0A176VF80"/>
<dbReference type="Pfam" id="PF03221">
    <property type="entry name" value="HTH_Tnp_Tc5"/>
    <property type="match status" value="1"/>
</dbReference>
<dbReference type="InterPro" id="IPR050863">
    <property type="entry name" value="CenT-Element_Derived"/>
</dbReference>
<dbReference type="PANTHER" id="PTHR19303">
    <property type="entry name" value="TRANSPOSON"/>
    <property type="match status" value="1"/>
</dbReference>
<dbReference type="InterPro" id="IPR006600">
    <property type="entry name" value="HTH_CenpB_DNA-bd_dom"/>
</dbReference>
<reference evidence="4" key="1">
    <citation type="submission" date="2016-03" db="EMBL/GenBank/DDBJ databases">
        <title>Mechanisms controlling the formation of the plant cell surface in tip-growing cells are functionally conserved among land plants.</title>
        <authorList>
            <person name="Honkanen S."/>
            <person name="Jones V.A."/>
            <person name="Morieri G."/>
            <person name="Champion C."/>
            <person name="Hetherington A.J."/>
            <person name="Kelly S."/>
            <person name="Saint-Marcoux D."/>
            <person name="Proust H."/>
            <person name="Prescott H."/>
            <person name="Dolan L."/>
        </authorList>
    </citation>
    <scope>NUCLEOTIDE SEQUENCE [LARGE SCALE GENOMIC DNA]</scope>
    <source>
        <tissue evidence="4">Whole gametophyte</tissue>
    </source>
</reference>
<dbReference type="Proteomes" id="UP000077202">
    <property type="component" value="Unassembled WGS sequence"/>
</dbReference>
<comment type="caution">
    <text evidence="4">The sequence shown here is derived from an EMBL/GenBank/DDBJ whole genome shotgun (WGS) entry which is preliminary data.</text>
</comment>
<dbReference type="PANTHER" id="PTHR19303:SF73">
    <property type="entry name" value="PROTEIN PDC2"/>
    <property type="match status" value="1"/>
</dbReference>
<dbReference type="InterPro" id="IPR004875">
    <property type="entry name" value="DDE_SF_endonuclease_dom"/>
</dbReference>
<accession>A0A176VF80</accession>
<evidence type="ECO:0000256" key="2">
    <source>
        <dbReference type="SAM" id="MobiDB-lite"/>
    </source>
</evidence>
<dbReference type="Pfam" id="PF03184">
    <property type="entry name" value="DDE_1"/>
    <property type="match status" value="1"/>
</dbReference>
<evidence type="ECO:0000256" key="1">
    <source>
        <dbReference type="ARBA" id="ARBA00023125"/>
    </source>
</evidence>
<keyword evidence="1" id="KW-0238">DNA-binding</keyword>
<gene>
    <name evidence="4" type="ORF">AXG93_2839s1280</name>
</gene>
<dbReference type="GO" id="GO:0003677">
    <property type="term" value="F:DNA binding"/>
    <property type="evidence" value="ECO:0007669"/>
    <property type="project" value="UniProtKB-KW"/>
</dbReference>
<protein>
    <recommendedName>
        <fullName evidence="3">HTH CENPB-type domain-containing protein</fullName>
    </recommendedName>
</protein>
<dbReference type="PROSITE" id="PS51253">
    <property type="entry name" value="HTH_CENPB"/>
    <property type="match status" value="1"/>
</dbReference>